<organism evidence="1 2">
    <name type="scientific">Pleurodeles waltl</name>
    <name type="common">Iberian ribbed newt</name>
    <dbReference type="NCBI Taxonomy" id="8319"/>
    <lineage>
        <taxon>Eukaryota</taxon>
        <taxon>Metazoa</taxon>
        <taxon>Chordata</taxon>
        <taxon>Craniata</taxon>
        <taxon>Vertebrata</taxon>
        <taxon>Euteleostomi</taxon>
        <taxon>Amphibia</taxon>
        <taxon>Batrachia</taxon>
        <taxon>Caudata</taxon>
        <taxon>Salamandroidea</taxon>
        <taxon>Salamandridae</taxon>
        <taxon>Pleurodelinae</taxon>
        <taxon>Pleurodeles</taxon>
    </lineage>
</organism>
<evidence type="ECO:0000313" key="2">
    <source>
        <dbReference type="Proteomes" id="UP001066276"/>
    </source>
</evidence>
<protein>
    <submittedName>
        <fullName evidence="1">Uncharacterized protein</fullName>
    </submittedName>
</protein>
<evidence type="ECO:0000313" key="1">
    <source>
        <dbReference type="EMBL" id="KAJ1100669.1"/>
    </source>
</evidence>
<proteinExistence type="predicted"/>
<accession>A0AAV7MDU6</accession>
<reference evidence="1" key="1">
    <citation type="journal article" date="2022" name="bioRxiv">
        <title>Sequencing and chromosome-scale assembly of the giantPleurodeles waltlgenome.</title>
        <authorList>
            <person name="Brown T."/>
            <person name="Elewa A."/>
            <person name="Iarovenko S."/>
            <person name="Subramanian E."/>
            <person name="Araus A.J."/>
            <person name="Petzold A."/>
            <person name="Susuki M."/>
            <person name="Suzuki K.-i.T."/>
            <person name="Hayashi T."/>
            <person name="Toyoda A."/>
            <person name="Oliveira C."/>
            <person name="Osipova E."/>
            <person name="Leigh N.D."/>
            <person name="Simon A."/>
            <person name="Yun M.H."/>
        </authorList>
    </citation>
    <scope>NUCLEOTIDE SEQUENCE</scope>
    <source>
        <strain evidence="1">20211129_DDA</strain>
        <tissue evidence="1">Liver</tissue>
    </source>
</reference>
<dbReference type="EMBL" id="JANPWB010000014">
    <property type="protein sequence ID" value="KAJ1100669.1"/>
    <property type="molecule type" value="Genomic_DNA"/>
</dbReference>
<comment type="caution">
    <text evidence="1">The sequence shown here is derived from an EMBL/GenBank/DDBJ whole genome shotgun (WGS) entry which is preliminary data.</text>
</comment>
<gene>
    <name evidence="1" type="ORF">NDU88_005750</name>
</gene>
<keyword evidence="2" id="KW-1185">Reference proteome</keyword>
<name>A0AAV7MDU6_PLEWA</name>
<dbReference type="Proteomes" id="UP001066276">
    <property type="component" value="Chromosome 10"/>
</dbReference>
<dbReference type="AlphaFoldDB" id="A0AAV7MDU6"/>
<sequence>MGVKLRHSVCERQAASTLPHTTHSPVGTAKGCSYFRSFLRRCGIGSVSAYLLDVYSISRGAIRSLMEYKRSMRSARFRLAQLFLSEAHSASQRDRVTRQGAAGIPPARRESLDLGSSLASAPNSTAAPPAPQLGGDVFTSAAGQIAFFAGF</sequence>